<keyword evidence="7" id="KW-0371">Homeobox</keyword>
<name>A0ABD0JTW0_9CAEN</name>
<dbReference type="SUPFAM" id="SSF57716">
    <property type="entry name" value="Glucocorticoid receptor-like (DNA-binding domain)"/>
    <property type="match status" value="2"/>
</dbReference>
<keyword evidence="8" id="KW-0539">Nucleus</keyword>
<evidence type="ECO:0000256" key="1">
    <source>
        <dbReference type="ARBA" id="ARBA00004123"/>
    </source>
</evidence>
<evidence type="ECO:0000256" key="8">
    <source>
        <dbReference type="ARBA" id="ARBA00023242"/>
    </source>
</evidence>
<comment type="caution">
    <text evidence="12">The sequence shown here is derived from an EMBL/GenBank/DDBJ whole genome shotgun (WGS) entry which is preliminary data.</text>
</comment>
<dbReference type="AlphaFoldDB" id="A0ABD0JTW0"/>
<evidence type="ECO:0000256" key="7">
    <source>
        <dbReference type="ARBA" id="ARBA00023155"/>
    </source>
</evidence>
<keyword evidence="2 9" id="KW-0479">Metal-binding</keyword>
<organism evidence="12 13">
    <name type="scientific">Batillaria attramentaria</name>
    <dbReference type="NCBI Taxonomy" id="370345"/>
    <lineage>
        <taxon>Eukaryota</taxon>
        <taxon>Metazoa</taxon>
        <taxon>Spiralia</taxon>
        <taxon>Lophotrochozoa</taxon>
        <taxon>Mollusca</taxon>
        <taxon>Gastropoda</taxon>
        <taxon>Caenogastropoda</taxon>
        <taxon>Sorbeoconcha</taxon>
        <taxon>Cerithioidea</taxon>
        <taxon>Batillariidae</taxon>
        <taxon>Batillaria</taxon>
    </lineage>
</organism>
<dbReference type="GO" id="GO:0005634">
    <property type="term" value="C:nucleus"/>
    <property type="evidence" value="ECO:0007669"/>
    <property type="project" value="UniProtKB-SubCell"/>
</dbReference>
<sequence>MPSQTNVKELCAGCHCTIEDRYLLRVMDNSWHETCLQCALCHKPLVGSCFARDRQLYCKADYDNPLYLCTLLTTLTQQMTMVLASDIVSTVTSPHTFHFSRRGVDNEELFTRFCRCLRWGLGDRGCCLSMRQLAFPNNPHPPGGVKLVTVRIIDLLPPANQGRAVAVESAVARLTFVRTSWIFSEGRLVSVVECRQLLDPVFNRPDDVYVTAGQNEALENDRRHRDRNQNRKSRAQMMRRPLSFRLESRDSDRKSEPPKDPVVPKRN</sequence>
<evidence type="ECO:0000256" key="9">
    <source>
        <dbReference type="PROSITE-ProRule" id="PRU00125"/>
    </source>
</evidence>
<dbReference type="GO" id="GO:0046872">
    <property type="term" value="F:metal ion binding"/>
    <property type="evidence" value="ECO:0007669"/>
    <property type="project" value="UniProtKB-KW"/>
</dbReference>
<comment type="subcellular location">
    <subcellularLocation>
        <location evidence="1">Nucleus</location>
    </subcellularLocation>
</comment>
<dbReference type="Gene3D" id="2.10.110.10">
    <property type="entry name" value="Cysteine Rich Protein"/>
    <property type="match status" value="1"/>
</dbReference>
<dbReference type="Proteomes" id="UP001519460">
    <property type="component" value="Unassembled WGS sequence"/>
</dbReference>
<keyword evidence="4 9" id="KW-0862">Zinc</keyword>
<proteinExistence type="predicted"/>
<dbReference type="CDD" id="cd09371">
    <property type="entry name" value="LIM1_Lmx1b"/>
    <property type="match status" value="1"/>
</dbReference>
<evidence type="ECO:0000313" key="12">
    <source>
        <dbReference type="EMBL" id="KAK7478520.1"/>
    </source>
</evidence>
<evidence type="ECO:0000256" key="3">
    <source>
        <dbReference type="ARBA" id="ARBA00022737"/>
    </source>
</evidence>
<feature type="region of interest" description="Disordered" evidence="10">
    <location>
        <begin position="219"/>
        <end position="267"/>
    </location>
</feature>
<keyword evidence="13" id="KW-1185">Reference proteome</keyword>
<dbReference type="InterPro" id="IPR001781">
    <property type="entry name" value="Znf_LIM"/>
</dbReference>
<gene>
    <name evidence="12" type="ORF">BaRGS_00030279</name>
</gene>
<protein>
    <recommendedName>
        <fullName evidence="11">LIM zinc-binding domain-containing protein</fullName>
    </recommendedName>
</protein>
<dbReference type="InterPro" id="IPR050453">
    <property type="entry name" value="LIM_Homeobox_TF"/>
</dbReference>
<feature type="domain" description="LIM zinc-binding" evidence="11">
    <location>
        <begin position="9"/>
        <end position="68"/>
    </location>
</feature>
<accession>A0ABD0JTW0</accession>
<dbReference type="Pfam" id="PF00412">
    <property type="entry name" value="LIM"/>
    <property type="match status" value="1"/>
</dbReference>
<keyword evidence="5 9" id="KW-0440">LIM domain</keyword>
<dbReference type="PROSITE" id="PS00478">
    <property type="entry name" value="LIM_DOMAIN_1"/>
    <property type="match status" value="1"/>
</dbReference>
<dbReference type="PROSITE" id="PS50023">
    <property type="entry name" value="LIM_DOMAIN_2"/>
    <property type="match status" value="1"/>
</dbReference>
<evidence type="ECO:0000259" key="11">
    <source>
        <dbReference type="PROSITE" id="PS50023"/>
    </source>
</evidence>
<evidence type="ECO:0000256" key="2">
    <source>
        <dbReference type="ARBA" id="ARBA00022723"/>
    </source>
</evidence>
<evidence type="ECO:0000256" key="5">
    <source>
        <dbReference type="ARBA" id="ARBA00023038"/>
    </source>
</evidence>
<dbReference type="FunFam" id="2.10.110.10:FF:000006">
    <property type="entry name" value="LIM homeobox transcription factor 1-beta"/>
    <property type="match status" value="1"/>
</dbReference>
<dbReference type="SMART" id="SM00132">
    <property type="entry name" value="LIM"/>
    <property type="match status" value="1"/>
</dbReference>
<evidence type="ECO:0000256" key="10">
    <source>
        <dbReference type="SAM" id="MobiDB-lite"/>
    </source>
</evidence>
<evidence type="ECO:0000256" key="6">
    <source>
        <dbReference type="ARBA" id="ARBA00023125"/>
    </source>
</evidence>
<dbReference type="EMBL" id="JACVVK020000324">
    <property type="protein sequence ID" value="KAK7478520.1"/>
    <property type="molecule type" value="Genomic_DNA"/>
</dbReference>
<evidence type="ECO:0000313" key="13">
    <source>
        <dbReference type="Proteomes" id="UP001519460"/>
    </source>
</evidence>
<dbReference type="PANTHER" id="PTHR24208">
    <property type="entry name" value="LIM/HOMEOBOX PROTEIN LHX"/>
    <property type="match status" value="1"/>
</dbReference>
<dbReference type="GO" id="GO:0003677">
    <property type="term" value="F:DNA binding"/>
    <property type="evidence" value="ECO:0007669"/>
    <property type="project" value="UniProtKB-KW"/>
</dbReference>
<feature type="compositionally biased region" description="Basic and acidic residues" evidence="10">
    <location>
        <begin position="219"/>
        <end position="229"/>
    </location>
</feature>
<evidence type="ECO:0000256" key="4">
    <source>
        <dbReference type="ARBA" id="ARBA00022833"/>
    </source>
</evidence>
<feature type="compositionally biased region" description="Basic and acidic residues" evidence="10">
    <location>
        <begin position="246"/>
        <end position="267"/>
    </location>
</feature>
<keyword evidence="3" id="KW-0677">Repeat</keyword>
<dbReference type="PANTHER" id="PTHR24208:SF166">
    <property type="entry name" value="LIM HOMEOBOX TRANSCRIPTION FACTOR 1 ALPHA, ISOFORM B"/>
    <property type="match status" value="1"/>
</dbReference>
<reference evidence="12 13" key="1">
    <citation type="journal article" date="2023" name="Sci. Data">
        <title>Genome assembly of the Korean intertidal mud-creeper Batillaria attramentaria.</title>
        <authorList>
            <person name="Patra A.K."/>
            <person name="Ho P.T."/>
            <person name="Jun S."/>
            <person name="Lee S.J."/>
            <person name="Kim Y."/>
            <person name="Won Y.J."/>
        </authorList>
    </citation>
    <scope>NUCLEOTIDE SEQUENCE [LARGE SCALE GENOMIC DNA]</scope>
    <source>
        <strain evidence="12">Wonlab-2016</strain>
    </source>
</reference>
<keyword evidence="6" id="KW-0238">DNA-binding</keyword>